<evidence type="ECO:0000256" key="4">
    <source>
        <dbReference type="ARBA" id="ARBA00022692"/>
    </source>
</evidence>
<evidence type="ECO:0000256" key="2">
    <source>
        <dbReference type="ARBA" id="ARBA00005811"/>
    </source>
</evidence>
<dbReference type="AlphaFoldDB" id="A0A840R752"/>
<evidence type="ECO:0000256" key="8">
    <source>
        <dbReference type="SAM" id="Phobius"/>
    </source>
</evidence>
<keyword evidence="7" id="KW-0813">Transport</keyword>
<protein>
    <submittedName>
        <fullName evidence="9">Biopolymer transport protein ExbD</fullName>
    </submittedName>
</protein>
<dbReference type="GO" id="GO:0022857">
    <property type="term" value="F:transmembrane transporter activity"/>
    <property type="evidence" value="ECO:0007669"/>
    <property type="project" value="InterPro"/>
</dbReference>
<sequence length="201" mass="21394">MSAMFGIEPEFEEGPRSSRRLRRLKRRLRQRPDGELNIVSMIDVFAVLVFFLLVGSSISASKLHALKLSLPSVSPSPVVSETPTLDLAVSLFENYLEITNSDGVEKKLPKRDSGYDTAGLAQALIDIKSTHPSETTLTLFIAEDIAYADIVAVMDSSREYPVGTFGVDGSTALFPVISMGDAAPGSASASASASAESGVLP</sequence>
<evidence type="ECO:0000256" key="3">
    <source>
        <dbReference type="ARBA" id="ARBA00022475"/>
    </source>
</evidence>
<organism evidence="9 10">
    <name type="scientific">Zhongshania antarctica</name>
    <dbReference type="NCBI Taxonomy" id="641702"/>
    <lineage>
        <taxon>Bacteria</taxon>
        <taxon>Pseudomonadati</taxon>
        <taxon>Pseudomonadota</taxon>
        <taxon>Gammaproteobacteria</taxon>
        <taxon>Cellvibrionales</taxon>
        <taxon>Spongiibacteraceae</taxon>
        <taxon>Zhongshania</taxon>
    </lineage>
</organism>
<dbReference type="GO" id="GO:0015031">
    <property type="term" value="P:protein transport"/>
    <property type="evidence" value="ECO:0007669"/>
    <property type="project" value="UniProtKB-KW"/>
</dbReference>
<dbReference type="Pfam" id="PF02472">
    <property type="entry name" value="ExbD"/>
    <property type="match status" value="1"/>
</dbReference>
<comment type="subcellular location">
    <subcellularLocation>
        <location evidence="1">Cell membrane</location>
        <topology evidence="1">Single-pass membrane protein</topology>
    </subcellularLocation>
    <subcellularLocation>
        <location evidence="7">Cell membrane</location>
        <topology evidence="7">Single-pass type II membrane protein</topology>
    </subcellularLocation>
</comment>
<reference evidence="9 10" key="1">
    <citation type="submission" date="2020-08" db="EMBL/GenBank/DDBJ databases">
        <title>Genomic Encyclopedia of Type Strains, Phase IV (KMG-IV): sequencing the most valuable type-strain genomes for metagenomic binning, comparative biology and taxonomic classification.</title>
        <authorList>
            <person name="Goeker M."/>
        </authorList>
    </citation>
    <scope>NUCLEOTIDE SEQUENCE [LARGE SCALE GENOMIC DNA]</scope>
    <source>
        <strain evidence="9 10">DSM 25701</strain>
    </source>
</reference>
<keyword evidence="6 8" id="KW-0472">Membrane</keyword>
<evidence type="ECO:0000256" key="1">
    <source>
        <dbReference type="ARBA" id="ARBA00004162"/>
    </source>
</evidence>
<keyword evidence="3" id="KW-1003">Cell membrane</keyword>
<comment type="similarity">
    <text evidence="2 7">Belongs to the ExbD/TolR family.</text>
</comment>
<dbReference type="InterPro" id="IPR003400">
    <property type="entry name" value="ExbD"/>
</dbReference>
<dbReference type="EMBL" id="JACHHW010000006">
    <property type="protein sequence ID" value="MBB5188210.1"/>
    <property type="molecule type" value="Genomic_DNA"/>
</dbReference>
<feature type="transmembrane region" description="Helical" evidence="8">
    <location>
        <begin position="36"/>
        <end position="58"/>
    </location>
</feature>
<evidence type="ECO:0000256" key="7">
    <source>
        <dbReference type="RuleBase" id="RU003879"/>
    </source>
</evidence>
<gene>
    <name evidence="9" type="ORF">HNQ57_002489</name>
</gene>
<evidence type="ECO:0000256" key="5">
    <source>
        <dbReference type="ARBA" id="ARBA00022989"/>
    </source>
</evidence>
<dbReference type="Proteomes" id="UP000536640">
    <property type="component" value="Unassembled WGS sequence"/>
</dbReference>
<keyword evidence="5 8" id="KW-1133">Transmembrane helix</keyword>
<evidence type="ECO:0000256" key="6">
    <source>
        <dbReference type="ARBA" id="ARBA00023136"/>
    </source>
</evidence>
<evidence type="ECO:0000313" key="9">
    <source>
        <dbReference type="EMBL" id="MBB5188210.1"/>
    </source>
</evidence>
<dbReference type="GO" id="GO:0005886">
    <property type="term" value="C:plasma membrane"/>
    <property type="evidence" value="ECO:0007669"/>
    <property type="project" value="UniProtKB-SubCell"/>
</dbReference>
<comment type="caution">
    <text evidence="9">The sequence shown here is derived from an EMBL/GenBank/DDBJ whole genome shotgun (WGS) entry which is preliminary data.</text>
</comment>
<keyword evidence="4 7" id="KW-0812">Transmembrane</keyword>
<keyword evidence="7" id="KW-0653">Protein transport</keyword>
<proteinExistence type="inferred from homology"/>
<evidence type="ECO:0000313" key="10">
    <source>
        <dbReference type="Proteomes" id="UP000536640"/>
    </source>
</evidence>
<dbReference type="RefSeq" id="WP_184463375.1">
    <property type="nucleotide sequence ID" value="NZ_JACHHW010000006.1"/>
</dbReference>
<keyword evidence="10" id="KW-1185">Reference proteome</keyword>
<name>A0A840R752_9GAMM</name>
<accession>A0A840R752</accession>